<dbReference type="Gene3D" id="3.40.630.10">
    <property type="entry name" value="Zn peptidases"/>
    <property type="match status" value="2"/>
</dbReference>
<evidence type="ECO:0000313" key="2">
    <source>
        <dbReference type="EMBL" id="ACZ18377.1"/>
    </source>
</evidence>
<feature type="region of interest" description="Disordered" evidence="1">
    <location>
        <begin position="166"/>
        <end position="190"/>
    </location>
</feature>
<dbReference type="PATRIC" id="fig|525903.6.peg.140"/>
<evidence type="ECO:0000313" key="3">
    <source>
        <dbReference type="Proteomes" id="UP000002030"/>
    </source>
</evidence>
<name>D1B7X4_THEAS</name>
<sequence>MMGKERRSALLMLALAAAVCLWASRDFLAMRERDRVFPAPGFRVEMLSSYLPDLKGTGMDTEVYVQEGPEKGGTVFVLGGTHPNEPAGYLAAVLLVENAKVRRGRLMVVPFGNASGFTHNQPQEASPNRLTFQLDDGSMRTFRYGSRDVSPLVMWPVPDVYVHKPSGQSLSGNESRNLNRSYPGDPDGSPAERLGFAIMELLRREEVSVAFDLHEASPEYPVVDAIVAHEKGMEVAAAAAMDLKLEGIEMRLEPSPKNLRGLSHREWGDGTGAVPFLIETANPSQGRLRGRTDERLVKTGLDKAYLKASSLGRLFVPYDQGGKPLDERVGRQLATLSALVSAFSMFDQDRGVEIRGIPSYQDVMSRGIGHFLRSGR</sequence>
<organism evidence="2 3">
    <name type="scientific">Thermanaerovibrio acidaminovorans (strain ATCC 49978 / DSM 6589 / Su883)</name>
    <name type="common">Selenomonas acidaminovorans</name>
    <dbReference type="NCBI Taxonomy" id="525903"/>
    <lineage>
        <taxon>Bacteria</taxon>
        <taxon>Thermotogati</taxon>
        <taxon>Synergistota</taxon>
        <taxon>Synergistia</taxon>
        <taxon>Synergistales</taxon>
        <taxon>Synergistaceae</taxon>
        <taxon>Thermanaerovibrio</taxon>
    </lineage>
</organism>
<dbReference type="AlphaFoldDB" id="D1B7X4"/>
<dbReference type="Proteomes" id="UP000002030">
    <property type="component" value="Chromosome"/>
</dbReference>
<keyword evidence="3" id="KW-1185">Reference proteome</keyword>
<feature type="compositionally biased region" description="Polar residues" evidence="1">
    <location>
        <begin position="166"/>
        <end position="180"/>
    </location>
</feature>
<evidence type="ECO:0000256" key="1">
    <source>
        <dbReference type="SAM" id="MobiDB-lite"/>
    </source>
</evidence>
<dbReference type="HOGENOM" id="CLU_060714_0_0_0"/>
<dbReference type="EnsemblBacteria" id="ACZ18377">
    <property type="protein sequence ID" value="ACZ18377"/>
    <property type="gene ID" value="Taci_0137"/>
</dbReference>
<reference evidence="2 3" key="1">
    <citation type="journal article" date="2009" name="Stand. Genomic Sci.">
        <title>Complete genome sequence of Thermanaerovibrio acidaminovorans type strain (Su883).</title>
        <authorList>
            <person name="Chovatia M."/>
            <person name="Sikorski J."/>
            <person name="Schroder M."/>
            <person name="Lapidus A."/>
            <person name="Nolan M."/>
            <person name="Tice H."/>
            <person name="Glavina Del Rio T."/>
            <person name="Copeland A."/>
            <person name="Cheng J.F."/>
            <person name="Lucas S."/>
            <person name="Chen F."/>
            <person name="Bruce D."/>
            <person name="Goodwin L."/>
            <person name="Pitluck S."/>
            <person name="Ivanova N."/>
            <person name="Mavromatis K."/>
            <person name="Ovchinnikova G."/>
            <person name="Pati A."/>
            <person name="Chen A."/>
            <person name="Palaniappan K."/>
            <person name="Land M."/>
            <person name="Hauser L."/>
            <person name="Chang Y.J."/>
            <person name="Jeffries C.D."/>
            <person name="Chain P."/>
            <person name="Saunders E."/>
            <person name="Detter J.C."/>
            <person name="Brettin T."/>
            <person name="Rohde M."/>
            <person name="Goker M."/>
            <person name="Spring S."/>
            <person name="Bristow J."/>
            <person name="Markowitz V."/>
            <person name="Hugenholtz P."/>
            <person name="Kyrpides N.C."/>
            <person name="Klenk H.P."/>
            <person name="Eisen J.A."/>
        </authorList>
    </citation>
    <scope>NUCLEOTIDE SEQUENCE [LARGE SCALE GENOMIC DNA]</scope>
    <source>
        <strain evidence="3">ATCC 49978 / DSM 6589 / Su883</strain>
    </source>
</reference>
<gene>
    <name evidence="2" type="ordered locus">Taci_0137</name>
</gene>
<dbReference type="RefSeq" id="WP_012868893.1">
    <property type="nucleotide sequence ID" value="NC_013522.1"/>
</dbReference>
<accession>D1B7X4</accession>
<dbReference type="GO" id="GO:0016788">
    <property type="term" value="F:hydrolase activity, acting on ester bonds"/>
    <property type="evidence" value="ECO:0007669"/>
    <property type="project" value="InterPro"/>
</dbReference>
<dbReference type="EMBL" id="CP001818">
    <property type="protein sequence ID" value="ACZ18377.1"/>
    <property type="molecule type" value="Genomic_DNA"/>
</dbReference>
<protein>
    <submittedName>
        <fullName evidence="2">Succinylglutamate desuccinylase/aspartoacylase</fullName>
    </submittedName>
</protein>
<dbReference type="OrthoDB" id="9782876at2"/>
<dbReference type="SUPFAM" id="SSF53187">
    <property type="entry name" value="Zn-dependent exopeptidases"/>
    <property type="match status" value="1"/>
</dbReference>
<proteinExistence type="predicted"/>
<dbReference type="GO" id="GO:0046872">
    <property type="term" value="F:metal ion binding"/>
    <property type="evidence" value="ECO:0007669"/>
    <property type="project" value="UniProtKB-KW"/>
</dbReference>
<dbReference type="STRING" id="525903.Taci_0137"/>
<dbReference type="KEGG" id="tai:Taci_0137"/>
<dbReference type="eggNOG" id="COG3608">
    <property type="taxonomic scope" value="Bacteria"/>
</dbReference>